<feature type="compositionally biased region" description="Basic and acidic residues" evidence="5">
    <location>
        <begin position="410"/>
        <end position="421"/>
    </location>
</feature>
<dbReference type="PANTHER" id="PTHR14742:SF0">
    <property type="entry name" value="RIBONUCLEASE P PROTEIN SUBUNIT P21"/>
    <property type="match status" value="1"/>
</dbReference>
<evidence type="ECO:0000256" key="3">
    <source>
        <dbReference type="ARBA" id="ARBA00022833"/>
    </source>
</evidence>
<keyword evidence="2" id="KW-0479">Metal-binding</keyword>
<keyword evidence="7" id="KW-1185">Reference proteome</keyword>
<dbReference type="InterPro" id="IPR007175">
    <property type="entry name" value="Rpr2/Snm1/Rpp21"/>
</dbReference>
<feature type="region of interest" description="Disordered" evidence="5">
    <location>
        <begin position="241"/>
        <end position="389"/>
    </location>
</feature>
<proteinExistence type="inferred from homology"/>
<dbReference type="STRING" id="1305764.R9P0G8"/>
<feature type="compositionally biased region" description="Basic residues" evidence="5">
    <location>
        <begin position="286"/>
        <end position="307"/>
    </location>
</feature>
<dbReference type="GO" id="GO:0005655">
    <property type="term" value="C:nucleolar ribonuclease P complex"/>
    <property type="evidence" value="ECO:0007669"/>
    <property type="project" value="TreeGrafter"/>
</dbReference>
<evidence type="ECO:0000313" key="6">
    <source>
        <dbReference type="EMBL" id="GAC94594.1"/>
    </source>
</evidence>
<dbReference type="Pfam" id="PF04032">
    <property type="entry name" value="Rpr2"/>
    <property type="match status" value="1"/>
</dbReference>
<gene>
    <name evidence="6" type="ORF">PHSY_002167</name>
</gene>
<evidence type="ECO:0000256" key="1">
    <source>
        <dbReference type="ARBA" id="ARBA00022694"/>
    </source>
</evidence>
<evidence type="ECO:0000256" key="4">
    <source>
        <dbReference type="ARBA" id="ARBA00038402"/>
    </source>
</evidence>
<evidence type="ECO:0000256" key="2">
    <source>
        <dbReference type="ARBA" id="ARBA00022723"/>
    </source>
</evidence>
<dbReference type="GO" id="GO:0008033">
    <property type="term" value="P:tRNA processing"/>
    <property type="evidence" value="ECO:0007669"/>
    <property type="project" value="UniProtKB-KW"/>
</dbReference>
<reference evidence="7" key="1">
    <citation type="journal article" date="2013" name="Genome Announc.">
        <title>Draft genome sequence of the basidiomycetous yeast-like fungus Pseudozyma hubeiensis SY62, which produces an abundant amount of the biosurfactant mannosylerythritol lipids.</title>
        <authorList>
            <person name="Konishi M."/>
            <person name="Hatada Y."/>
            <person name="Horiuchi J."/>
        </authorList>
    </citation>
    <scope>NUCLEOTIDE SEQUENCE [LARGE SCALE GENOMIC DNA]</scope>
    <source>
        <strain evidence="7">SY62</strain>
    </source>
</reference>
<feature type="compositionally biased region" description="Basic and acidic residues" evidence="5">
    <location>
        <begin position="247"/>
        <end position="285"/>
    </location>
</feature>
<dbReference type="AlphaFoldDB" id="R9P0G8"/>
<name>R9P0G8_PSEHS</name>
<organism evidence="6 7">
    <name type="scientific">Pseudozyma hubeiensis (strain SY62)</name>
    <name type="common">Yeast</name>
    <dbReference type="NCBI Taxonomy" id="1305764"/>
    <lineage>
        <taxon>Eukaryota</taxon>
        <taxon>Fungi</taxon>
        <taxon>Dikarya</taxon>
        <taxon>Basidiomycota</taxon>
        <taxon>Ustilaginomycotina</taxon>
        <taxon>Ustilaginomycetes</taxon>
        <taxon>Ustilaginales</taxon>
        <taxon>Ustilaginaceae</taxon>
        <taxon>Pseudozyma</taxon>
    </lineage>
</organism>
<dbReference type="OrthoDB" id="128536at2759"/>
<dbReference type="GeneID" id="24107460"/>
<feature type="compositionally biased region" description="Low complexity" evidence="5">
    <location>
        <begin position="365"/>
        <end position="377"/>
    </location>
</feature>
<dbReference type="RefSeq" id="XP_012188181.1">
    <property type="nucleotide sequence ID" value="XM_012332791.1"/>
</dbReference>
<feature type="region of interest" description="Disordered" evidence="5">
    <location>
        <begin position="404"/>
        <end position="450"/>
    </location>
</feature>
<dbReference type="PANTHER" id="PTHR14742">
    <property type="entry name" value="RIBONUCLEASE P SUBUNIT P21"/>
    <property type="match status" value="1"/>
</dbReference>
<evidence type="ECO:0008006" key="8">
    <source>
        <dbReference type="Google" id="ProtNLM"/>
    </source>
</evidence>
<feature type="region of interest" description="Disordered" evidence="5">
    <location>
        <begin position="92"/>
        <end position="132"/>
    </location>
</feature>
<feature type="compositionally biased region" description="Low complexity" evidence="5">
    <location>
        <begin position="113"/>
        <end position="126"/>
    </location>
</feature>
<dbReference type="Gene3D" id="6.20.50.20">
    <property type="match status" value="1"/>
</dbReference>
<keyword evidence="3" id="KW-0862">Zinc</keyword>
<dbReference type="EMBL" id="DF238785">
    <property type="protein sequence ID" value="GAC94594.1"/>
    <property type="molecule type" value="Genomic_DNA"/>
</dbReference>
<accession>R9P0G8</accession>
<evidence type="ECO:0000313" key="7">
    <source>
        <dbReference type="Proteomes" id="UP000014071"/>
    </source>
</evidence>
<feature type="compositionally biased region" description="Polar residues" evidence="5">
    <location>
        <begin position="319"/>
        <end position="341"/>
    </location>
</feature>
<sequence>MSRCHSSSVPRRDYRFDSTGVRVPVNAFFWPFEGDWTLARRIWASFFAMQPLGSSCTSIVISITIRQSTSKDRTYVSIAYIDQLLHEHSSVNMTSKQKGKQAQPSTGTHTVGPSSSTSPKSNPTWTAPKTLTHPEHHHTLNHLNQVASYYAVLSTSSSSVAPIDTASRLQAEMVRSAKTLSRKAVIRMDTGLKRDFCIKCDTVLVQGLTASVRSRVSGPHDHVIKARCKVCGTVTRRPAPDLVPRLLTDDPGGKEKGDDGDANVTEEKSECKIPSEREAGEEVRRQEKRKVPQRQRRRTASIKRHILRHTDSDAIDPSDPQNASQGFSMVPSATSVSAMSTTDKDSSAGRPSRRQIAEKRKARIANRATSASAAAPAVNEPRERKKHARMEPLYVLRDSPLPTLAALEDTPPRRPTEDLLRHGTAPSRRQKLPRAPRPQLPHFNDRLHGSHWDDPLTRLSSLLADSASKSPIDTSSTDDHASQALHFWQSAAHSRGDHLLVTGVGKNGALGPTVP</sequence>
<dbReference type="GO" id="GO:0046872">
    <property type="term" value="F:metal ion binding"/>
    <property type="evidence" value="ECO:0007669"/>
    <property type="project" value="UniProtKB-KW"/>
</dbReference>
<protein>
    <recommendedName>
        <fullName evidence="8">Rpr2-domain-containing protein</fullName>
    </recommendedName>
</protein>
<feature type="compositionally biased region" description="Polar residues" evidence="5">
    <location>
        <begin position="92"/>
        <end position="112"/>
    </location>
</feature>
<dbReference type="eggNOG" id="ENOG502SFJ7">
    <property type="taxonomic scope" value="Eukaryota"/>
</dbReference>
<keyword evidence="1" id="KW-0819">tRNA processing</keyword>
<comment type="similarity">
    <text evidence="4">Belongs to the eukaryotic/archaeal RNase P protein component 4 family.</text>
</comment>
<evidence type="ECO:0000256" key="5">
    <source>
        <dbReference type="SAM" id="MobiDB-lite"/>
    </source>
</evidence>
<dbReference type="Proteomes" id="UP000014071">
    <property type="component" value="Unassembled WGS sequence"/>
</dbReference>
<dbReference type="HOGENOM" id="CLU_040443_0_0_1"/>